<keyword evidence="2" id="KW-1185">Reference proteome</keyword>
<dbReference type="Proteomes" id="UP000579945">
    <property type="component" value="Unassembled WGS sequence"/>
</dbReference>
<dbReference type="CDD" id="cd02440">
    <property type="entry name" value="AdoMet_MTases"/>
    <property type="match status" value="1"/>
</dbReference>
<dbReference type="PIRSF" id="PIRSF017393">
    <property type="entry name" value="MTase_SAV2177"/>
    <property type="match status" value="1"/>
</dbReference>
<protein>
    <recommendedName>
        <fullName evidence="3">SAM-dependent methyltransferase</fullName>
    </recommendedName>
</protein>
<name>A0A7W5V3B2_9ACTN</name>
<dbReference type="InterPro" id="IPR006764">
    <property type="entry name" value="SAM_dep_MeTrfase_SAV2177_type"/>
</dbReference>
<comment type="caution">
    <text evidence="1">The sequence shown here is derived from an EMBL/GenBank/DDBJ whole genome shotgun (WGS) entry which is preliminary data.</text>
</comment>
<evidence type="ECO:0000313" key="1">
    <source>
        <dbReference type="EMBL" id="MBB3725548.1"/>
    </source>
</evidence>
<dbReference type="Pfam" id="PF04672">
    <property type="entry name" value="Methyltransf_19"/>
    <property type="match status" value="1"/>
</dbReference>
<accession>A0A7W5V3B2</accession>
<evidence type="ECO:0008006" key="3">
    <source>
        <dbReference type="Google" id="ProtNLM"/>
    </source>
</evidence>
<evidence type="ECO:0000313" key="2">
    <source>
        <dbReference type="Proteomes" id="UP000579945"/>
    </source>
</evidence>
<organism evidence="1 2">
    <name type="scientific">Nonomuraea dietziae</name>
    <dbReference type="NCBI Taxonomy" id="65515"/>
    <lineage>
        <taxon>Bacteria</taxon>
        <taxon>Bacillati</taxon>
        <taxon>Actinomycetota</taxon>
        <taxon>Actinomycetes</taxon>
        <taxon>Streptosporangiales</taxon>
        <taxon>Streptosporangiaceae</taxon>
        <taxon>Nonomuraea</taxon>
    </lineage>
</organism>
<sequence>MSELDRVPPGVDPKVPSSARVYDYLLGGKDHLAVDRAVADRLLSVAPDTRLVARANRAFMVRAVRHLAEQGVRQFIDLGTGIPTSPSVHEVARQVSPACRVIYVDYDPVVRMHADVLLARTPGVASIQADVRKPHEVLNDPHVTGLIDFDQPVGVLMVAVLHFILDSEDPAGIVASFRERMAPGSHLVLSHTMAESAPEAVAQLTMATANSPAQATFRTRDQVERLFEGFDLIGPGLVPVQEWRLGDEDEAQVPLLDEAPKLRVDGAVGRIL</sequence>
<dbReference type="AlphaFoldDB" id="A0A7W5V3B2"/>
<reference evidence="1 2" key="1">
    <citation type="submission" date="2020-08" db="EMBL/GenBank/DDBJ databases">
        <title>Sequencing the genomes of 1000 actinobacteria strains.</title>
        <authorList>
            <person name="Klenk H.-P."/>
        </authorList>
    </citation>
    <scope>NUCLEOTIDE SEQUENCE [LARGE SCALE GENOMIC DNA]</scope>
    <source>
        <strain evidence="1 2">DSM 44320</strain>
    </source>
</reference>
<dbReference type="Gene3D" id="3.40.50.150">
    <property type="entry name" value="Vaccinia Virus protein VP39"/>
    <property type="match status" value="1"/>
</dbReference>
<gene>
    <name evidence="1" type="ORF">FHR33_001408</name>
</gene>
<dbReference type="InterPro" id="IPR029063">
    <property type="entry name" value="SAM-dependent_MTases_sf"/>
</dbReference>
<dbReference type="EMBL" id="JACIBV010000001">
    <property type="protein sequence ID" value="MBB3725548.1"/>
    <property type="molecule type" value="Genomic_DNA"/>
</dbReference>
<dbReference type="GeneID" id="95387970"/>
<dbReference type="SUPFAM" id="SSF53335">
    <property type="entry name" value="S-adenosyl-L-methionine-dependent methyltransferases"/>
    <property type="match status" value="1"/>
</dbReference>
<proteinExistence type="predicted"/>
<dbReference type="RefSeq" id="WP_312895398.1">
    <property type="nucleotide sequence ID" value="NZ_BAAAXX010000042.1"/>
</dbReference>